<dbReference type="InterPro" id="IPR018220">
    <property type="entry name" value="Adenylosuccin_syn_GTP-bd"/>
</dbReference>
<dbReference type="InterPro" id="IPR027417">
    <property type="entry name" value="P-loop_NTPase"/>
</dbReference>
<feature type="binding site" evidence="8">
    <location>
        <begin position="11"/>
        <end position="17"/>
    </location>
    <ligand>
        <name>GTP</name>
        <dbReference type="ChEBI" id="CHEBI:37565"/>
    </ligand>
</feature>
<dbReference type="InterPro" id="IPR042110">
    <property type="entry name" value="Adenylosuccinate_synth_dom2"/>
</dbReference>
<comment type="cofactor">
    <cofactor evidence="8">
        <name>Mg(2+)</name>
        <dbReference type="ChEBI" id="CHEBI:18420"/>
    </cofactor>
    <text evidence="8">Binds 1 Mg(2+) ion per subunit.</text>
</comment>
<dbReference type="SMART" id="SM00788">
    <property type="entry name" value="Adenylsucc_synt"/>
    <property type="match status" value="1"/>
</dbReference>
<evidence type="ECO:0000313" key="10">
    <source>
        <dbReference type="EMBL" id="WNY24687.1"/>
    </source>
</evidence>
<evidence type="ECO:0000256" key="5">
    <source>
        <dbReference type="ARBA" id="ARBA00022755"/>
    </source>
</evidence>
<keyword evidence="6 8" id="KW-0460">Magnesium</keyword>
<gene>
    <name evidence="8 10" type="primary">purA</name>
    <name evidence="10" type="ORF">MsAc7_02110</name>
</gene>
<evidence type="ECO:0000313" key="11">
    <source>
        <dbReference type="Proteomes" id="UP001303587"/>
    </source>
</evidence>
<feature type="binding site" evidence="8">
    <location>
        <begin position="39"/>
        <end position="41"/>
    </location>
    <ligand>
        <name>GTP</name>
        <dbReference type="ChEBI" id="CHEBI:37565"/>
    </ligand>
</feature>
<dbReference type="RefSeq" id="WP_338102762.1">
    <property type="nucleotide sequence ID" value="NZ_CP131060.1"/>
</dbReference>
<feature type="binding site" description="in other chain" evidence="8">
    <location>
        <position position="127"/>
    </location>
    <ligand>
        <name>IMP</name>
        <dbReference type="ChEBI" id="CHEBI:58053"/>
        <note>ligand shared between dimeric partners</note>
    </ligand>
</feature>
<dbReference type="Gene3D" id="3.40.440.10">
    <property type="entry name" value="Adenylosuccinate Synthetase, subunit A, domain 1"/>
    <property type="match status" value="1"/>
</dbReference>
<dbReference type="PANTHER" id="PTHR11846">
    <property type="entry name" value="ADENYLOSUCCINATE SYNTHETASE"/>
    <property type="match status" value="1"/>
</dbReference>
<dbReference type="NCBIfam" id="TIGR00184">
    <property type="entry name" value="purA"/>
    <property type="match status" value="1"/>
</dbReference>
<keyword evidence="5 8" id="KW-0658">Purine biosynthesis</keyword>
<dbReference type="PROSITE" id="PS01266">
    <property type="entry name" value="ADENYLOSUCCIN_SYN_1"/>
    <property type="match status" value="1"/>
</dbReference>
<keyword evidence="4 8" id="KW-0547">Nucleotide-binding</keyword>
<feature type="binding site" evidence="8">
    <location>
        <position position="39"/>
    </location>
    <ligand>
        <name>Mg(2+)</name>
        <dbReference type="ChEBI" id="CHEBI:18420"/>
    </ligand>
</feature>
<dbReference type="Gene3D" id="1.10.300.10">
    <property type="entry name" value="Adenylosuccinate Synthetase, subunit A, domain 2"/>
    <property type="match status" value="1"/>
</dbReference>
<evidence type="ECO:0000256" key="4">
    <source>
        <dbReference type="ARBA" id="ARBA00022741"/>
    </source>
</evidence>
<evidence type="ECO:0000256" key="1">
    <source>
        <dbReference type="ARBA" id="ARBA00011738"/>
    </source>
</evidence>
<comment type="subunit">
    <text evidence="1 8">Homodimer.</text>
</comment>
<dbReference type="GO" id="GO:0005525">
    <property type="term" value="F:GTP binding"/>
    <property type="evidence" value="ECO:0007669"/>
    <property type="project" value="UniProtKB-UniRule"/>
</dbReference>
<dbReference type="CDD" id="cd03108">
    <property type="entry name" value="AdSS"/>
    <property type="match status" value="1"/>
</dbReference>
<dbReference type="GO" id="GO:0000287">
    <property type="term" value="F:magnesium ion binding"/>
    <property type="evidence" value="ECO:0007669"/>
    <property type="project" value="UniProtKB-UniRule"/>
</dbReference>
<feature type="binding site" description="in other chain" evidence="8">
    <location>
        <begin position="12"/>
        <end position="15"/>
    </location>
    <ligand>
        <name>IMP</name>
        <dbReference type="ChEBI" id="CHEBI:58053"/>
        <note>ligand shared between dimeric partners</note>
    </ligand>
</feature>
<protein>
    <recommendedName>
        <fullName evidence="8 9">Adenylosuccinate synthetase</fullName>
        <shortName evidence="8">AMPSase</shortName>
        <shortName evidence="8">AdSS</shortName>
        <ecNumber evidence="8 9">6.3.4.4</ecNumber>
    </recommendedName>
    <alternativeName>
        <fullName evidence="8">IMP--aspartate ligase</fullName>
    </alternativeName>
</protein>
<accession>A0AA96V1H2</accession>
<feature type="binding site" description="in other chain" evidence="8">
    <location>
        <position position="238"/>
    </location>
    <ligand>
        <name>IMP</name>
        <dbReference type="ChEBI" id="CHEBI:58053"/>
        <note>ligand shared between dimeric partners</note>
    </ligand>
</feature>
<keyword evidence="7 8" id="KW-0342">GTP-binding</keyword>
<dbReference type="HAMAP" id="MF_00011">
    <property type="entry name" value="Adenylosucc_synth"/>
    <property type="match status" value="1"/>
</dbReference>
<feature type="binding site" evidence="8">
    <location>
        <position position="141"/>
    </location>
    <ligand>
        <name>IMP</name>
        <dbReference type="ChEBI" id="CHEBI:58053"/>
        <note>ligand shared between dimeric partners</note>
    </ligand>
</feature>
<evidence type="ECO:0000256" key="6">
    <source>
        <dbReference type="ARBA" id="ARBA00022842"/>
    </source>
</evidence>
<feature type="active site" description="Proton donor" evidence="8">
    <location>
        <position position="40"/>
    </location>
</feature>
<dbReference type="GO" id="GO:0004019">
    <property type="term" value="F:adenylosuccinate synthase activity"/>
    <property type="evidence" value="ECO:0007669"/>
    <property type="project" value="UniProtKB-UniRule"/>
</dbReference>
<organism evidence="10 11">
    <name type="scientific">Methanolapillus millepedarum</name>
    <dbReference type="NCBI Taxonomy" id="3028296"/>
    <lineage>
        <taxon>Archaea</taxon>
        <taxon>Methanobacteriati</taxon>
        <taxon>Methanobacteriota</taxon>
        <taxon>Stenosarchaea group</taxon>
        <taxon>Methanomicrobia</taxon>
        <taxon>Methanosarcinales</taxon>
        <taxon>Methanosarcinaceae</taxon>
        <taxon>Methanolapillus</taxon>
    </lineage>
</organism>
<feature type="binding site" description="in other chain" evidence="8">
    <location>
        <begin position="37"/>
        <end position="40"/>
    </location>
    <ligand>
        <name>IMP</name>
        <dbReference type="ChEBI" id="CHEBI:58053"/>
        <note>ligand shared between dimeric partners</note>
    </ligand>
</feature>
<keyword evidence="2 8" id="KW-0436">Ligase</keyword>
<comment type="subcellular location">
    <subcellularLocation>
        <location evidence="8">Cytoplasm</location>
    </subcellularLocation>
</comment>
<dbReference type="EMBL" id="CP131060">
    <property type="protein sequence ID" value="WNY24687.1"/>
    <property type="molecule type" value="Genomic_DNA"/>
</dbReference>
<dbReference type="Proteomes" id="UP001303587">
    <property type="component" value="Chromosome"/>
</dbReference>
<dbReference type="InterPro" id="IPR042111">
    <property type="entry name" value="Adenylosuccinate_synth_dom3"/>
</dbReference>
<dbReference type="NCBIfam" id="NF002223">
    <property type="entry name" value="PRK01117.1"/>
    <property type="match status" value="1"/>
</dbReference>
<evidence type="ECO:0000256" key="7">
    <source>
        <dbReference type="ARBA" id="ARBA00023134"/>
    </source>
</evidence>
<feature type="binding site" evidence="8">
    <location>
        <position position="12"/>
    </location>
    <ligand>
        <name>Mg(2+)</name>
        <dbReference type="ChEBI" id="CHEBI:18420"/>
    </ligand>
</feature>
<dbReference type="InterPro" id="IPR001114">
    <property type="entry name" value="Adenylosuccinate_synthetase"/>
</dbReference>
<feature type="binding site" description="in other chain" evidence="8">
    <location>
        <position position="223"/>
    </location>
    <ligand>
        <name>IMP</name>
        <dbReference type="ChEBI" id="CHEBI:58053"/>
        <note>ligand shared between dimeric partners</note>
    </ligand>
</feature>
<feature type="binding site" description="in other chain" evidence="8">
    <location>
        <position position="302"/>
    </location>
    <ligand>
        <name>IMP</name>
        <dbReference type="ChEBI" id="CHEBI:58053"/>
        <note>ligand shared between dimeric partners</note>
    </ligand>
</feature>
<sequence length="440" mass="48052">MFTIITGAQFGDEGKGKIVDLLASEYDIVARFQGGDNAGHTVTVGGNVYKLHQIPSGILVGASVMIGPGVVLNPFSLMDEIKMLEEKGISVTPEKLGIDAKASIIMPYHIALDTLSEVSRKNKIGTTKKGISHAYSDRVLRDEIRLEDLLDEEIFRAKLKDIWPAKAQTIAKLGGSPEYIMPEKTISEMLELGEKLKEFAVDTSQMINQSIRAGRKVMAEGAQGTLLDVVHGTQKYVTSSSTIAGSACTGLGVGPSRVSNTIGIVKAYITRVGNGPLPTELADEIGAHLTNVGQEFGTTTGRQRRCGWFDLPLLKKSINLNGYTELALTKIDVLTGLDPIQICVAYELDGERIDYPPLLTKDLDRCVPVYSEMSGWTENLENVKSFDDLPENAREYVTAIEKLCDVPITYVSVGPGREQTFKMAEVREPEIYCNKFARGM</sequence>
<evidence type="ECO:0000256" key="2">
    <source>
        <dbReference type="ARBA" id="ARBA00022598"/>
    </source>
</evidence>
<dbReference type="GeneID" id="89229336"/>
<dbReference type="InterPro" id="IPR042109">
    <property type="entry name" value="Adenylosuccinate_synth_dom1"/>
</dbReference>
<feature type="binding site" evidence="8">
    <location>
        <position position="304"/>
    </location>
    <ligand>
        <name>GTP</name>
        <dbReference type="ChEBI" id="CHEBI:37565"/>
    </ligand>
</feature>
<dbReference type="GO" id="GO:0005737">
    <property type="term" value="C:cytoplasm"/>
    <property type="evidence" value="ECO:0007669"/>
    <property type="project" value="UniProtKB-SubCell"/>
</dbReference>
<name>A0AA96V1H2_9EURY</name>
<reference evidence="10 11" key="1">
    <citation type="submission" date="2023-07" db="EMBL/GenBank/DDBJ databases">
        <title>Closed genoem sequence of Methanosarcinaceae archaeon Ac7.</title>
        <authorList>
            <person name="Poehlein A."/>
            <person name="Protasov E."/>
            <person name="Platt K."/>
            <person name="Reeh H."/>
            <person name="Daniel R."/>
            <person name="Brune A."/>
        </authorList>
    </citation>
    <scope>NUCLEOTIDE SEQUENCE [LARGE SCALE GENOMIC DNA]</scope>
    <source>
        <strain evidence="10 11">Ac7</strain>
    </source>
</reference>
<dbReference type="FunFam" id="1.10.300.10:FF:000001">
    <property type="entry name" value="Adenylosuccinate synthetase"/>
    <property type="match status" value="1"/>
</dbReference>
<evidence type="ECO:0000256" key="8">
    <source>
        <dbReference type="HAMAP-Rule" id="MF_00011"/>
    </source>
</evidence>
<keyword evidence="3 8" id="KW-0479">Metal-binding</keyword>
<dbReference type="AlphaFoldDB" id="A0AA96V1H2"/>
<proteinExistence type="inferred from homology"/>
<evidence type="ECO:0000256" key="3">
    <source>
        <dbReference type="ARBA" id="ARBA00022723"/>
    </source>
</evidence>
<comment type="function">
    <text evidence="8">Plays an important role in the de novo pathway of purine nucleotide biosynthesis. Catalyzes the first committed step in the biosynthesis of AMP from IMP.</text>
</comment>
<keyword evidence="11" id="KW-1185">Reference proteome</keyword>
<evidence type="ECO:0000256" key="9">
    <source>
        <dbReference type="RuleBase" id="RU000520"/>
    </source>
</evidence>
<feature type="active site" description="Proton acceptor" evidence="8">
    <location>
        <position position="12"/>
    </location>
</feature>
<dbReference type="Gene3D" id="3.90.170.10">
    <property type="entry name" value="Adenylosuccinate Synthetase, subunit A, domain 3"/>
    <property type="match status" value="1"/>
</dbReference>
<feature type="binding site" evidence="8">
    <location>
        <begin position="412"/>
        <end position="414"/>
    </location>
    <ligand>
        <name>GTP</name>
        <dbReference type="ChEBI" id="CHEBI:37565"/>
    </ligand>
</feature>
<dbReference type="GO" id="GO:0044208">
    <property type="term" value="P:'de novo' AMP biosynthetic process"/>
    <property type="evidence" value="ECO:0007669"/>
    <property type="project" value="UniProtKB-UniRule"/>
</dbReference>
<dbReference type="SUPFAM" id="SSF52540">
    <property type="entry name" value="P-loop containing nucleoside triphosphate hydrolases"/>
    <property type="match status" value="1"/>
</dbReference>
<feature type="binding site" evidence="8">
    <location>
        <begin position="330"/>
        <end position="332"/>
    </location>
    <ligand>
        <name>GTP</name>
        <dbReference type="ChEBI" id="CHEBI:37565"/>
    </ligand>
</feature>
<dbReference type="GO" id="GO:0046040">
    <property type="term" value="P:IMP metabolic process"/>
    <property type="evidence" value="ECO:0007669"/>
    <property type="project" value="TreeGrafter"/>
</dbReference>
<dbReference type="Pfam" id="PF00709">
    <property type="entry name" value="Adenylsucc_synt"/>
    <property type="match status" value="1"/>
</dbReference>
<comment type="pathway">
    <text evidence="8 9">Purine metabolism; AMP biosynthesis via de novo pathway; AMP from IMP: step 1/2.</text>
</comment>
<dbReference type="EC" id="6.3.4.4" evidence="8 9"/>
<feature type="binding site" evidence="8">
    <location>
        <begin position="298"/>
        <end position="304"/>
    </location>
    <ligand>
        <name>substrate</name>
    </ligand>
</feature>
<dbReference type="PANTHER" id="PTHR11846:SF0">
    <property type="entry name" value="ADENYLOSUCCINATE SYNTHETASE"/>
    <property type="match status" value="1"/>
</dbReference>
<comment type="similarity">
    <text evidence="8 9">Belongs to the adenylosuccinate synthetase family.</text>
</comment>
<comment type="catalytic activity">
    <reaction evidence="8 9">
        <text>IMP + L-aspartate + GTP = N(6)-(1,2-dicarboxyethyl)-AMP + GDP + phosphate + 2 H(+)</text>
        <dbReference type="Rhea" id="RHEA:15753"/>
        <dbReference type="ChEBI" id="CHEBI:15378"/>
        <dbReference type="ChEBI" id="CHEBI:29991"/>
        <dbReference type="ChEBI" id="CHEBI:37565"/>
        <dbReference type="ChEBI" id="CHEBI:43474"/>
        <dbReference type="ChEBI" id="CHEBI:57567"/>
        <dbReference type="ChEBI" id="CHEBI:58053"/>
        <dbReference type="ChEBI" id="CHEBI:58189"/>
        <dbReference type="EC" id="6.3.4.4"/>
    </reaction>
</comment>
<dbReference type="FunFam" id="3.90.170.10:FF:000001">
    <property type="entry name" value="Adenylosuccinate synthetase"/>
    <property type="match status" value="1"/>
</dbReference>
<keyword evidence="8" id="KW-0963">Cytoplasm</keyword>